<dbReference type="Proteomes" id="UP000054538">
    <property type="component" value="Unassembled WGS sequence"/>
</dbReference>
<keyword evidence="1" id="KW-0732">Signal</keyword>
<dbReference type="InParanoid" id="A0A0D0D124"/>
<feature type="chain" id="PRO_5002208936" description="Hydrophobin" evidence="1">
    <location>
        <begin position="22"/>
        <end position="80"/>
    </location>
</feature>
<name>A0A0D0D124_9AGAM</name>
<dbReference type="EMBL" id="KN829661">
    <property type="protein sequence ID" value="KIK73519.1"/>
    <property type="molecule type" value="Genomic_DNA"/>
</dbReference>
<keyword evidence="3" id="KW-1185">Reference proteome</keyword>
<gene>
    <name evidence="2" type="ORF">PAXRUDRAFT_20761</name>
</gene>
<proteinExistence type="predicted"/>
<organism evidence="2 3">
    <name type="scientific">Paxillus rubicundulus Ve08.2h10</name>
    <dbReference type="NCBI Taxonomy" id="930991"/>
    <lineage>
        <taxon>Eukaryota</taxon>
        <taxon>Fungi</taxon>
        <taxon>Dikarya</taxon>
        <taxon>Basidiomycota</taxon>
        <taxon>Agaricomycotina</taxon>
        <taxon>Agaricomycetes</taxon>
        <taxon>Agaricomycetidae</taxon>
        <taxon>Boletales</taxon>
        <taxon>Paxilineae</taxon>
        <taxon>Paxillaceae</taxon>
        <taxon>Paxillus</taxon>
    </lineage>
</organism>
<reference evidence="2 3" key="1">
    <citation type="submission" date="2014-04" db="EMBL/GenBank/DDBJ databases">
        <authorList>
            <consortium name="DOE Joint Genome Institute"/>
            <person name="Kuo A."/>
            <person name="Kohler A."/>
            <person name="Jargeat P."/>
            <person name="Nagy L.G."/>
            <person name="Floudas D."/>
            <person name="Copeland A."/>
            <person name="Barry K.W."/>
            <person name="Cichocki N."/>
            <person name="Veneault-Fourrey C."/>
            <person name="LaButti K."/>
            <person name="Lindquist E.A."/>
            <person name="Lipzen A."/>
            <person name="Lundell T."/>
            <person name="Morin E."/>
            <person name="Murat C."/>
            <person name="Sun H."/>
            <person name="Tunlid A."/>
            <person name="Henrissat B."/>
            <person name="Grigoriev I.V."/>
            <person name="Hibbett D.S."/>
            <person name="Martin F."/>
            <person name="Nordberg H.P."/>
            <person name="Cantor M.N."/>
            <person name="Hua S.X."/>
        </authorList>
    </citation>
    <scope>NUCLEOTIDE SEQUENCE [LARGE SCALE GENOMIC DNA]</scope>
    <source>
        <strain evidence="2 3">Ve08.2h10</strain>
    </source>
</reference>
<dbReference type="HOGENOM" id="CLU_2590473_0_0_1"/>
<reference evidence="3" key="2">
    <citation type="submission" date="2015-01" db="EMBL/GenBank/DDBJ databases">
        <title>Evolutionary Origins and Diversification of the Mycorrhizal Mutualists.</title>
        <authorList>
            <consortium name="DOE Joint Genome Institute"/>
            <consortium name="Mycorrhizal Genomics Consortium"/>
            <person name="Kohler A."/>
            <person name="Kuo A."/>
            <person name="Nagy L.G."/>
            <person name="Floudas D."/>
            <person name="Copeland A."/>
            <person name="Barry K.W."/>
            <person name="Cichocki N."/>
            <person name="Veneault-Fourrey C."/>
            <person name="LaButti K."/>
            <person name="Lindquist E.A."/>
            <person name="Lipzen A."/>
            <person name="Lundell T."/>
            <person name="Morin E."/>
            <person name="Murat C."/>
            <person name="Riley R."/>
            <person name="Ohm R."/>
            <person name="Sun H."/>
            <person name="Tunlid A."/>
            <person name="Henrissat B."/>
            <person name="Grigoriev I.V."/>
            <person name="Hibbett D.S."/>
            <person name="Martin F."/>
        </authorList>
    </citation>
    <scope>NUCLEOTIDE SEQUENCE [LARGE SCALE GENOMIC DNA]</scope>
    <source>
        <strain evidence="3">Ve08.2h10</strain>
    </source>
</reference>
<protein>
    <recommendedName>
        <fullName evidence="4">Hydrophobin</fullName>
    </recommendedName>
</protein>
<evidence type="ECO:0000313" key="3">
    <source>
        <dbReference type="Proteomes" id="UP000054538"/>
    </source>
</evidence>
<evidence type="ECO:0000256" key="1">
    <source>
        <dbReference type="SAM" id="SignalP"/>
    </source>
</evidence>
<feature type="signal peptide" evidence="1">
    <location>
        <begin position="1"/>
        <end position="21"/>
    </location>
</feature>
<dbReference type="AlphaFoldDB" id="A0A0D0D124"/>
<accession>A0A0D0D124</accession>
<evidence type="ECO:0008006" key="4">
    <source>
        <dbReference type="Google" id="ProtNLM"/>
    </source>
</evidence>
<evidence type="ECO:0000313" key="2">
    <source>
        <dbReference type="EMBL" id="KIK73519.1"/>
    </source>
</evidence>
<sequence length="80" mass="8592">MFPRLAYFILALLAIDSAIAACDSTHTSLCCIANQKRGKLTGTNCVPSAFQSKNVLCVQTKLCCKNYNSKTKLATSCVKG</sequence>